<feature type="transmembrane region" description="Helical" evidence="7">
    <location>
        <begin position="413"/>
        <end position="433"/>
    </location>
</feature>
<dbReference type="PANTHER" id="PTHR43791:SF36">
    <property type="entry name" value="TRANSPORTER, PUTATIVE (AFU_ORTHOLOGUE AFUA_6G08340)-RELATED"/>
    <property type="match status" value="1"/>
</dbReference>
<accession>A0A9P6VKQ8</accession>
<feature type="domain" description="Major facilitator superfamily (MFS) profile" evidence="8">
    <location>
        <begin position="62"/>
        <end position="467"/>
    </location>
</feature>
<dbReference type="PROSITE" id="PS50850">
    <property type="entry name" value="MFS"/>
    <property type="match status" value="1"/>
</dbReference>
<dbReference type="Gene3D" id="1.20.1250.20">
    <property type="entry name" value="MFS general substrate transporter like domains"/>
    <property type="match status" value="2"/>
</dbReference>
<dbReference type="SUPFAM" id="SSF103473">
    <property type="entry name" value="MFS general substrate transporter"/>
    <property type="match status" value="1"/>
</dbReference>
<dbReference type="OrthoDB" id="2985014at2759"/>
<keyword evidence="2" id="KW-0813">Transport</keyword>
<feature type="transmembrane region" description="Helical" evidence="7">
    <location>
        <begin position="127"/>
        <end position="147"/>
    </location>
</feature>
<comment type="caution">
    <text evidence="9">The sequence shown here is derived from an EMBL/GenBank/DDBJ whole genome shotgun (WGS) entry which is preliminary data.</text>
</comment>
<feature type="transmembrane region" description="Helical" evidence="7">
    <location>
        <begin position="353"/>
        <end position="374"/>
    </location>
</feature>
<evidence type="ECO:0000256" key="5">
    <source>
        <dbReference type="ARBA" id="ARBA00023136"/>
    </source>
</evidence>
<dbReference type="GO" id="GO:0022857">
    <property type="term" value="F:transmembrane transporter activity"/>
    <property type="evidence" value="ECO:0007669"/>
    <property type="project" value="InterPro"/>
</dbReference>
<protein>
    <submittedName>
        <fullName evidence="9">Transporter</fullName>
    </submittedName>
</protein>
<proteinExistence type="predicted"/>
<gene>
    <name evidence="9" type="ORF">D0Z07_4110</name>
</gene>
<feature type="transmembrane region" description="Helical" evidence="7">
    <location>
        <begin position="98"/>
        <end position="115"/>
    </location>
</feature>
<dbReference type="GO" id="GO:0016020">
    <property type="term" value="C:membrane"/>
    <property type="evidence" value="ECO:0007669"/>
    <property type="project" value="UniProtKB-SubCell"/>
</dbReference>
<feature type="transmembrane region" description="Helical" evidence="7">
    <location>
        <begin position="380"/>
        <end position="401"/>
    </location>
</feature>
<evidence type="ECO:0000259" key="8">
    <source>
        <dbReference type="PROSITE" id="PS50850"/>
    </source>
</evidence>
<dbReference type="FunFam" id="1.20.1250.20:FF:000013">
    <property type="entry name" value="MFS general substrate transporter"/>
    <property type="match status" value="1"/>
</dbReference>
<dbReference type="FunFam" id="1.20.1250.20:FF:000018">
    <property type="entry name" value="MFS transporter permease"/>
    <property type="match status" value="1"/>
</dbReference>
<evidence type="ECO:0000256" key="1">
    <source>
        <dbReference type="ARBA" id="ARBA00004141"/>
    </source>
</evidence>
<evidence type="ECO:0000256" key="7">
    <source>
        <dbReference type="SAM" id="Phobius"/>
    </source>
</evidence>
<dbReference type="EMBL" id="VNKQ01000008">
    <property type="protein sequence ID" value="KAG0649405.1"/>
    <property type="molecule type" value="Genomic_DNA"/>
</dbReference>
<evidence type="ECO:0000256" key="2">
    <source>
        <dbReference type="ARBA" id="ARBA00022448"/>
    </source>
</evidence>
<evidence type="ECO:0000256" key="4">
    <source>
        <dbReference type="ARBA" id="ARBA00022989"/>
    </source>
</evidence>
<keyword evidence="10" id="KW-1185">Reference proteome</keyword>
<feature type="transmembrane region" description="Helical" evidence="7">
    <location>
        <begin position="187"/>
        <end position="208"/>
    </location>
</feature>
<organism evidence="9 10">
    <name type="scientific">Hyphodiscus hymeniophilus</name>
    <dbReference type="NCBI Taxonomy" id="353542"/>
    <lineage>
        <taxon>Eukaryota</taxon>
        <taxon>Fungi</taxon>
        <taxon>Dikarya</taxon>
        <taxon>Ascomycota</taxon>
        <taxon>Pezizomycotina</taxon>
        <taxon>Leotiomycetes</taxon>
        <taxon>Helotiales</taxon>
        <taxon>Hyphodiscaceae</taxon>
        <taxon>Hyphodiscus</taxon>
    </lineage>
</organism>
<feature type="transmembrane region" description="Helical" evidence="7">
    <location>
        <begin position="153"/>
        <end position="175"/>
    </location>
</feature>
<feature type="transmembrane region" description="Helical" evidence="7">
    <location>
        <begin position="220"/>
        <end position="240"/>
    </location>
</feature>
<evidence type="ECO:0000256" key="3">
    <source>
        <dbReference type="ARBA" id="ARBA00022692"/>
    </source>
</evidence>
<evidence type="ECO:0000256" key="6">
    <source>
        <dbReference type="SAM" id="MobiDB-lite"/>
    </source>
</evidence>
<feature type="transmembrane region" description="Helical" evidence="7">
    <location>
        <begin position="54"/>
        <end position="75"/>
    </location>
</feature>
<dbReference type="Pfam" id="PF07690">
    <property type="entry name" value="MFS_1"/>
    <property type="match status" value="1"/>
</dbReference>
<evidence type="ECO:0000313" key="9">
    <source>
        <dbReference type="EMBL" id="KAG0649405.1"/>
    </source>
</evidence>
<keyword evidence="3 7" id="KW-0812">Transmembrane</keyword>
<name>A0A9P6VKQ8_9HELO</name>
<dbReference type="PANTHER" id="PTHR43791">
    <property type="entry name" value="PERMEASE-RELATED"/>
    <property type="match status" value="1"/>
</dbReference>
<feature type="transmembrane region" description="Helical" evidence="7">
    <location>
        <begin position="329"/>
        <end position="346"/>
    </location>
</feature>
<feature type="transmembrane region" description="Helical" evidence="7">
    <location>
        <begin position="445"/>
        <end position="466"/>
    </location>
</feature>
<dbReference type="InterPro" id="IPR020846">
    <property type="entry name" value="MFS_dom"/>
</dbReference>
<sequence length="504" mass="56253">MASEGPQPVVQSKQESDFVEERIETNTAPTDKAEDVARLDALAFQYTDAEEGRLLLKLDIIVLGYVSGAYLLAYMDRGNIGNANTAGMSKDLGISDSQYQWLLTILYLGYLLFDWQTVFYKIFPARYYVPTVICIWGIIAGACGAAQNFGGMLVLRLLLGIFESSYSPGLAYFFSFFYYRKEMARRLGWYVSIAPLAASFAGAFAYFITLHKHAIAGWRVLFLVEGLPAILVGLFGYYWLPSNALDCQFLNEKERNIATARTIRQVGNAERSRKLKLREFFWSLLDLKNWITTIMYFLFNVSYSSLPIYIPAILHGMGYTSIRAQGLSAPPYLFASLVVLGVGFLSDRFQRRGIFLAICSGMGAVGYLILILVNKVAVKYFALFLVTGGLYPCIGLILSWVSNNNGTDSKRGAAFILMNFVGQCGPLLGTHIFPLSEAPHYHKGFYISFGACTIAACLAFVQIGWLKHLNNRLDAKYGPVQAEVNLEDEIGNETESSTNFRYIL</sequence>
<comment type="subcellular location">
    <subcellularLocation>
        <location evidence="1">Membrane</location>
        <topology evidence="1">Multi-pass membrane protein</topology>
    </subcellularLocation>
</comment>
<dbReference type="Proteomes" id="UP000785200">
    <property type="component" value="Unassembled WGS sequence"/>
</dbReference>
<dbReference type="AlphaFoldDB" id="A0A9P6VKQ8"/>
<dbReference type="InterPro" id="IPR036259">
    <property type="entry name" value="MFS_trans_sf"/>
</dbReference>
<evidence type="ECO:0000313" key="10">
    <source>
        <dbReference type="Proteomes" id="UP000785200"/>
    </source>
</evidence>
<dbReference type="InterPro" id="IPR011701">
    <property type="entry name" value="MFS"/>
</dbReference>
<keyword evidence="4 7" id="KW-1133">Transmembrane helix</keyword>
<feature type="region of interest" description="Disordered" evidence="6">
    <location>
        <begin position="1"/>
        <end position="20"/>
    </location>
</feature>
<reference evidence="9" key="1">
    <citation type="submission" date="2019-07" db="EMBL/GenBank/DDBJ databases">
        <title>Hyphodiscus hymeniophilus genome sequencing and assembly.</title>
        <authorList>
            <person name="Kramer G."/>
            <person name="Nodwell J."/>
        </authorList>
    </citation>
    <scope>NUCLEOTIDE SEQUENCE</scope>
    <source>
        <strain evidence="9">ATCC 34498</strain>
    </source>
</reference>
<keyword evidence="5 7" id="KW-0472">Membrane</keyword>